<evidence type="ECO:0000256" key="1">
    <source>
        <dbReference type="SAM" id="MobiDB-lite"/>
    </source>
</evidence>
<gene>
    <name evidence="2" type="ORF">AVDCRST_MAG43-1600</name>
</gene>
<proteinExistence type="predicted"/>
<organism evidence="2">
    <name type="scientific">uncultured Thermomicrobiales bacterium</name>
    <dbReference type="NCBI Taxonomy" id="1645740"/>
    <lineage>
        <taxon>Bacteria</taxon>
        <taxon>Pseudomonadati</taxon>
        <taxon>Thermomicrobiota</taxon>
        <taxon>Thermomicrobia</taxon>
        <taxon>Thermomicrobiales</taxon>
        <taxon>environmental samples</taxon>
    </lineage>
</organism>
<protein>
    <submittedName>
        <fullName evidence="2">Uncharacterized protein</fullName>
    </submittedName>
</protein>
<reference evidence="2" key="1">
    <citation type="submission" date="2020-02" db="EMBL/GenBank/DDBJ databases">
        <authorList>
            <person name="Meier V. D."/>
        </authorList>
    </citation>
    <scope>NUCLEOTIDE SEQUENCE</scope>
    <source>
        <strain evidence="2">AVDCRST_MAG43</strain>
    </source>
</reference>
<name>A0A6J4UT67_9BACT</name>
<sequence>MVELMNVDFIKIGQRSVRVTSLKEDATSGALTLVVIARGTVDRRVLSELLAAGPLVIDVPDRPAQLMDVTSTDERVVGSGEQAITRFSVELTPSTPPQPGDAASREEESLATRLDRMEATLEEILSILKSTRSGLA</sequence>
<evidence type="ECO:0000313" key="2">
    <source>
        <dbReference type="EMBL" id="CAA9557597.1"/>
    </source>
</evidence>
<feature type="region of interest" description="Disordered" evidence="1">
    <location>
        <begin position="90"/>
        <end position="111"/>
    </location>
</feature>
<dbReference type="AlphaFoldDB" id="A0A6J4UT67"/>
<accession>A0A6J4UT67</accession>
<dbReference type="EMBL" id="CADCWI010000084">
    <property type="protein sequence ID" value="CAA9557597.1"/>
    <property type="molecule type" value="Genomic_DNA"/>
</dbReference>